<sequence>MTCTTGNCPPPADKCAAIRKKIDEAINRDKRAMGDNKTHGLKHRFPEQIRGANGPGTQSWTNHHNQIVNQQKHLDKLLKELIKNRCGPPPPGARTWATRPAPKPSEWVGPATSPSPSVLPSAETATKVVATVGIGYLIYRGVRMLPSLFPPAWPTIPANLAIP</sequence>
<feature type="region of interest" description="Disordered" evidence="1">
    <location>
        <begin position="83"/>
        <end position="119"/>
    </location>
</feature>
<feature type="domain" description="Tox-WTIP" evidence="2">
    <location>
        <begin position="121"/>
        <end position="163"/>
    </location>
</feature>
<dbReference type="Proteomes" id="UP000244880">
    <property type="component" value="Unassembled WGS sequence"/>
</dbReference>
<protein>
    <recommendedName>
        <fullName evidence="2">Tox-WTIP domain-containing protein</fullName>
    </recommendedName>
</protein>
<dbReference type="InterPro" id="IPR028898">
    <property type="entry name" value="Tox-WTIP_dom"/>
</dbReference>
<evidence type="ECO:0000313" key="3">
    <source>
        <dbReference type="EMBL" id="SPH19860.1"/>
    </source>
</evidence>
<evidence type="ECO:0000313" key="4">
    <source>
        <dbReference type="Proteomes" id="UP000244880"/>
    </source>
</evidence>
<dbReference type="EMBL" id="OMOR01000001">
    <property type="protein sequence ID" value="SPH19860.1"/>
    <property type="molecule type" value="Genomic_DNA"/>
</dbReference>
<accession>A0A2R8B9Z6</accession>
<organism evidence="3 4">
    <name type="scientific">Ascidiaceihabitans donghaensis</name>
    <dbReference type="NCBI Taxonomy" id="1510460"/>
    <lineage>
        <taxon>Bacteria</taxon>
        <taxon>Pseudomonadati</taxon>
        <taxon>Pseudomonadota</taxon>
        <taxon>Alphaproteobacteria</taxon>
        <taxon>Rhodobacterales</taxon>
        <taxon>Paracoccaceae</taxon>
        <taxon>Ascidiaceihabitans</taxon>
    </lineage>
</organism>
<gene>
    <name evidence="3" type="ORF">ASD8599_00600</name>
</gene>
<dbReference type="Pfam" id="PF15654">
    <property type="entry name" value="Tox-WTIP"/>
    <property type="match status" value="1"/>
</dbReference>
<dbReference type="RefSeq" id="WP_108827151.1">
    <property type="nucleotide sequence ID" value="NZ_OMOR01000001.1"/>
</dbReference>
<proteinExistence type="predicted"/>
<evidence type="ECO:0000256" key="1">
    <source>
        <dbReference type="SAM" id="MobiDB-lite"/>
    </source>
</evidence>
<reference evidence="3 4" key="1">
    <citation type="submission" date="2018-03" db="EMBL/GenBank/DDBJ databases">
        <authorList>
            <person name="Keele B.F."/>
        </authorList>
    </citation>
    <scope>NUCLEOTIDE SEQUENCE [LARGE SCALE GENOMIC DNA]</scope>
    <source>
        <strain evidence="3 4">CECT 8599</strain>
    </source>
</reference>
<evidence type="ECO:0000259" key="2">
    <source>
        <dbReference type="Pfam" id="PF15654"/>
    </source>
</evidence>
<keyword evidence="4" id="KW-1185">Reference proteome</keyword>
<dbReference type="OrthoDB" id="5445630at2"/>
<name>A0A2R8B9Z6_9RHOB</name>
<dbReference type="AlphaFoldDB" id="A0A2R8B9Z6"/>